<dbReference type="EMBL" id="AP021879">
    <property type="protein sequence ID" value="BBO92916.1"/>
    <property type="molecule type" value="Genomic_DNA"/>
</dbReference>
<sequence>MVKLITCMDRRRAQALFGLTRVDPETRRTSRRQKVLMRGEDDETMVPFASSSYRGERIA</sequence>
<evidence type="ECO:0000313" key="1">
    <source>
        <dbReference type="EMBL" id="BBO92916.1"/>
    </source>
</evidence>
<proteinExistence type="predicted"/>
<protein>
    <submittedName>
        <fullName evidence="1">Uncharacterized protein</fullName>
    </submittedName>
</protein>
<name>A0A5K8AK93_9BACT</name>
<reference evidence="1 2" key="1">
    <citation type="submission" date="2019-11" db="EMBL/GenBank/DDBJ databases">
        <title>Comparative genomics of hydrocarbon-degrading Desulfosarcina strains.</title>
        <authorList>
            <person name="Watanabe M."/>
            <person name="Kojima H."/>
            <person name="Fukui M."/>
        </authorList>
    </citation>
    <scope>NUCLEOTIDE SEQUENCE [LARGE SCALE GENOMIC DNA]</scope>
    <source>
        <strain evidence="2">oXyS1</strain>
    </source>
</reference>
<dbReference type="AlphaFoldDB" id="A0A5K8AK93"/>
<organism evidence="1 2">
    <name type="scientific">Desulfosarcina ovata subsp. ovata</name>
    <dbReference type="NCBI Taxonomy" id="2752305"/>
    <lineage>
        <taxon>Bacteria</taxon>
        <taxon>Pseudomonadati</taxon>
        <taxon>Thermodesulfobacteriota</taxon>
        <taxon>Desulfobacteria</taxon>
        <taxon>Desulfobacterales</taxon>
        <taxon>Desulfosarcinaceae</taxon>
        <taxon>Desulfosarcina</taxon>
    </lineage>
</organism>
<accession>A0A5K8AK93</accession>
<keyword evidence="2" id="KW-1185">Reference proteome</keyword>
<dbReference type="Proteomes" id="UP000422108">
    <property type="component" value="Chromosome"/>
</dbReference>
<gene>
    <name evidence="1" type="ORF">DSCOOX_60960</name>
</gene>
<evidence type="ECO:0000313" key="2">
    <source>
        <dbReference type="Proteomes" id="UP000422108"/>
    </source>
</evidence>